<reference evidence="4" key="1">
    <citation type="journal article" date="2019" name="Int. J. Syst. Evol. Microbiol.">
        <title>The Global Catalogue of Microorganisms (GCM) 10K type strain sequencing project: providing services to taxonomists for standard genome sequencing and annotation.</title>
        <authorList>
            <consortium name="The Broad Institute Genomics Platform"/>
            <consortium name="The Broad Institute Genome Sequencing Center for Infectious Disease"/>
            <person name="Wu L."/>
            <person name="Ma J."/>
        </authorList>
    </citation>
    <scope>NUCLEOTIDE SEQUENCE [LARGE SCALE GENOMIC DNA]</scope>
    <source>
        <strain evidence="4">JCM 17551</strain>
    </source>
</reference>
<evidence type="ECO:0000313" key="3">
    <source>
        <dbReference type="EMBL" id="GAA3938751.1"/>
    </source>
</evidence>
<proteinExistence type="predicted"/>
<keyword evidence="1" id="KW-0732">Signal</keyword>
<dbReference type="PANTHER" id="PTHR19328:SF75">
    <property type="entry name" value="ALDOSE SUGAR DEHYDROGENASE YLII"/>
    <property type="match status" value="1"/>
</dbReference>
<dbReference type="EMBL" id="BAABBN010000015">
    <property type="protein sequence ID" value="GAA3938751.1"/>
    <property type="molecule type" value="Genomic_DNA"/>
</dbReference>
<feature type="domain" description="Glucose/Sorbosone dehydrogenase" evidence="2">
    <location>
        <begin position="32"/>
        <end position="354"/>
    </location>
</feature>
<evidence type="ECO:0000313" key="4">
    <source>
        <dbReference type="Proteomes" id="UP001501565"/>
    </source>
</evidence>
<dbReference type="InterPro" id="IPR012938">
    <property type="entry name" value="Glc/Sorbosone_DH"/>
</dbReference>
<dbReference type="Gene3D" id="2.120.10.30">
    <property type="entry name" value="TolB, C-terminal domain"/>
    <property type="match status" value="1"/>
</dbReference>
<accession>A0ABP7N8B7</accession>
<comment type="caution">
    <text evidence="3">The sequence shown here is derived from an EMBL/GenBank/DDBJ whole genome shotgun (WGS) entry which is preliminary data.</text>
</comment>
<dbReference type="Pfam" id="PF07995">
    <property type="entry name" value="GSDH"/>
    <property type="match status" value="1"/>
</dbReference>
<feature type="signal peptide" evidence="1">
    <location>
        <begin position="1"/>
        <end position="20"/>
    </location>
</feature>
<gene>
    <name evidence="3" type="ORF">GCM10022277_38580</name>
</gene>
<evidence type="ECO:0000259" key="2">
    <source>
        <dbReference type="Pfam" id="PF07995"/>
    </source>
</evidence>
<dbReference type="InterPro" id="IPR011041">
    <property type="entry name" value="Quinoprot_gluc/sorb_DH_b-prop"/>
</dbReference>
<dbReference type="RefSeq" id="WP_344800273.1">
    <property type="nucleotide sequence ID" value="NZ_BAABBN010000015.1"/>
</dbReference>
<dbReference type="InterPro" id="IPR011042">
    <property type="entry name" value="6-blade_b-propeller_TolB-like"/>
</dbReference>
<dbReference type="Proteomes" id="UP001501565">
    <property type="component" value="Unassembled WGS sequence"/>
</dbReference>
<name>A0ABP7N8B7_9GAMM</name>
<dbReference type="PANTHER" id="PTHR19328">
    <property type="entry name" value="HEDGEHOG-INTERACTING PROTEIN"/>
    <property type="match status" value="1"/>
</dbReference>
<protein>
    <submittedName>
        <fullName evidence="3">PQQ-dependent sugar dehydrogenase</fullName>
    </submittedName>
</protein>
<dbReference type="SUPFAM" id="SSF50952">
    <property type="entry name" value="Soluble quinoprotein glucose dehydrogenase"/>
    <property type="match status" value="1"/>
</dbReference>
<feature type="chain" id="PRO_5046727849" evidence="1">
    <location>
        <begin position="21"/>
        <end position="358"/>
    </location>
</feature>
<organism evidence="3 4">
    <name type="scientific">Litoribacillus peritrichatus</name>
    <dbReference type="NCBI Taxonomy" id="718191"/>
    <lineage>
        <taxon>Bacteria</taxon>
        <taxon>Pseudomonadati</taxon>
        <taxon>Pseudomonadota</taxon>
        <taxon>Gammaproteobacteria</taxon>
        <taxon>Oceanospirillales</taxon>
        <taxon>Oceanospirillaceae</taxon>
        <taxon>Litoribacillus</taxon>
    </lineage>
</organism>
<evidence type="ECO:0000256" key="1">
    <source>
        <dbReference type="SAM" id="SignalP"/>
    </source>
</evidence>
<keyword evidence="4" id="KW-1185">Reference proteome</keyword>
<sequence>MFKTPIFVCVLTLFSTVLTAQERQVELIISGLESPWAIEQIDDQTLIITEKTGHVGLLNLSNKKYKRIATIQESALHGQGGLLDVAVSPFAPNTLYFTYSKHVKVGYETTLAITTLKENKLVNWRNLLITQSNSDTGRHFGSRITFDDNYLFFSVGDRGVRDNGQDLSTHAGTIIRLHPDGRVPDDNPFAGQANAQPEIWSYGHRNPQGLFYDHQDKTLWSIEHGPRGGDEVNLIVKGQNYGWARASHGKEYWGPFSVGEAEELPGMESPKKVYTLSIAPSSLIFYRSKTYPELTGKLIAGALKLTHLNVLSVDEHQNITHEERILSSLNERIRDVLALKNGDILIATDEGNIYRLVP</sequence>